<name>C1E7L3_MICCC</name>
<dbReference type="Proteomes" id="UP000002009">
    <property type="component" value="Chromosome 6"/>
</dbReference>
<dbReference type="PANTHER" id="PTHR34290:SF2">
    <property type="entry name" value="OS04G0668800 PROTEIN"/>
    <property type="match status" value="1"/>
</dbReference>
<keyword evidence="2" id="KW-1185">Reference proteome</keyword>
<organism evidence="1 2">
    <name type="scientific">Micromonas commoda (strain RCC299 / NOUM17 / CCMP2709)</name>
    <name type="common">Picoplanktonic green alga</name>
    <dbReference type="NCBI Taxonomy" id="296587"/>
    <lineage>
        <taxon>Eukaryota</taxon>
        <taxon>Viridiplantae</taxon>
        <taxon>Chlorophyta</taxon>
        <taxon>Mamiellophyceae</taxon>
        <taxon>Mamiellales</taxon>
        <taxon>Mamiellaceae</taxon>
        <taxon>Micromonas</taxon>
    </lineage>
</organism>
<dbReference type="OrthoDB" id="441708at2759"/>
<accession>C1E7L3</accession>
<dbReference type="InParanoid" id="C1E7L3"/>
<dbReference type="AlphaFoldDB" id="C1E7L3"/>
<feature type="non-terminal residue" evidence="1">
    <location>
        <position position="1"/>
    </location>
</feature>
<reference evidence="1 2" key="1">
    <citation type="journal article" date="2009" name="Science">
        <title>Green evolution and dynamic adaptations revealed by genomes of the marine picoeukaryotes Micromonas.</title>
        <authorList>
            <person name="Worden A.Z."/>
            <person name="Lee J.H."/>
            <person name="Mock T."/>
            <person name="Rouze P."/>
            <person name="Simmons M.P."/>
            <person name="Aerts A.L."/>
            <person name="Allen A.E."/>
            <person name="Cuvelier M.L."/>
            <person name="Derelle E."/>
            <person name="Everett M.V."/>
            <person name="Foulon E."/>
            <person name="Grimwood J."/>
            <person name="Gundlach H."/>
            <person name="Henrissat B."/>
            <person name="Napoli C."/>
            <person name="McDonald S.M."/>
            <person name="Parker M.S."/>
            <person name="Rombauts S."/>
            <person name="Salamov A."/>
            <person name="Von Dassow P."/>
            <person name="Badger J.H."/>
            <person name="Coutinho P.M."/>
            <person name="Demir E."/>
            <person name="Dubchak I."/>
            <person name="Gentemann C."/>
            <person name="Eikrem W."/>
            <person name="Gready J.E."/>
            <person name="John U."/>
            <person name="Lanier W."/>
            <person name="Lindquist E.A."/>
            <person name="Lucas S."/>
            <person name="Mayer K.F."/>
            <person name="Moreau H."/>
            <person name="Not F."/>
            <person name="Otillar R."/>
            <person name="Panaud O."/>
            <person name="Pangilinan J."/>
            <person name="Paulsen I."/>
            <person name="Piegu B."/>
            <person name="Poliakov A."/>
            <person name="Robbens S."/>
            <person name="Schmutz J."/>
            <person name="Toulza E."/>
            <person name="Wyss T."/>
            <person name="Zelensky A."/>
            <person name="Zhou K."/>
            <person name="Armbrust E.V."/>
            <person name="Bhattacharya D."/>
            <person name="Goodenough U.W."/>
            <person name="Van de Peer Y."/>
            <person name="Grigoriev I.V."/>
        </authorList>
    </citation>
    <scope>NUCLEOTIDE SEQUENCE [LARGE SCALE GENOMIC DNA]</scope>
    <source>
        <strain evidence="2">RCC299 / NOUM17</strain>
    </source>
</reference>
<dbReference type="KEGG" id="mis:MICPUN_72808"/>
<dbReference type="PANTHER" id="PTHR34290">
    <property type="entry name" value="SI:CH73-390P7.2"/>
    <property type="match status" value="1"/>
</dbReference>
<evidence type="ECO:0008006" key="3">
    <source>
        <dbReference type="Google" id="ProtNLM"/>
    </source>
</evidence>
<evidence type="ECO:0000313" key="1">
    <source>
        <dbReference type="EMBL" id="ACO64351.1"/>
    </source>
</evidence>
<gene>
    <name evidence="1" type="ORF">MICPUN_72808</name>
</gene>
<evidence type="ECO:0000313" key="2">
    <source>
        <dbReference type="Proteomes" id="UP000002009"/>
    </source>
</evidence>
<dbReference type="Pfam" id="PF04134">
    <property type="entry name" value="DCC1-like"/>
    <property type="match status" value="1"/>
</dbReference>
<dbReference type="EMBL" id="CP001327">
    <property type="protein sequence ID" value="ACO64351.1"/>
    <property type="molecule type" value="Genomic_DNA"/>
</dbReference>
<dbReference type="FunCoup" id="C1E7L3">
    <property type="interactions" value="20"/>
</dbReference>
<protein>
    <recommendedName>
        <fullName evidence="3">Thiol-disulfide oxidoreductase</fullName>
    </recommendedName>
</protein>
<dbReference type="InterPro" id="IPR044691">
    <property type="entry name" value="DCC1_Trx"/>
</dbReference>
<sequence>WDVRVLYDGDCPLCVREVDFLRRKDAGRGKLDLVDIASARYDPSANRGIEFATAMSTIHGIEPNGDVITGVEVFERAYAAVGLGWVYAFAKVPALLAAANKAYDFWAERRMEVTGRGSLTEVLELRRR</sequence>
<dbReference type="eggNOG" id="ENOG502RXZ4">
    <property type="taxonomic scope" value="Eukaryota"/>
</dbReference>
<dbReference type="GO" id="GO:0015035">
    <property type="term" value="F:protein-disulfide reductase activity"/>
    <property type="evidence" value="ECO:0007669"/>
    <property type="project" value="InterPro"/>
</dbReference>
<dbReference type="OMA" id="WLYAPLR"/>
<dbReference type="RefSeq" id="XP_002503093.1">
    <property type="nucleotide sequence ID" value="XM_002503047.1"/>
</dbReference>
<dbReference type="GeneID" id="8244034"/>
<feature type="non-terminal residue" evidence="1">
    <location>
        <position position="128"/>
    </location>
</feature>
<dbReference type="InterPro" id="IPR007263">
    <property type="entry name" value="DCC1-like"/>
</dbReference>
<proteinExistence type="predicted"/>